<keyword evidence="1" id="KW-1133">Transmembrane helix</keyword>
<sequence length="119" mass="12097">MRSGPSLLGDDGSASVIGCAVMAGLIAITATLLHVGSVVVARHRAQAAADLAAVAVASALDRGVVEACEASEVITTRMRVRLRRCEIDEWDALVEVTAAVSALFGGKEATAVARAGPAR</sequence>
<dbReference type="InterPro" id="IPR021202">
    <property type="entry name" value="Rv3654c-like"/>
</dbReference>
<evidence type="ECO:0000256" key="1">
    <source>
        <dbReference type="SAM" id="Phobius"/>
    </source>
</evidence>
<protein>
    <submittedName>
        <fullName evidence="3">Pilus assembly protein TadE</fullName>
    </submittedName>
</protein>
<name>A0A0V9UF21_9NOCA</name>
<dbReference type="EMBL" id="AZXY01000013">
    <property type="protein sequence ID" value="KSZ56633.1"/>
    <property type="molecule type" value="Genomic_DNA"/>
</dbReference>
<dbReference type="Proteomes" id="UP000053060">
    <property type="component" value="Unassembled WGS sequence"/>
</dbReference>
<reference evidence="4" key="1">
    <citation type="submission" date="2015-01" db="EMBL/GenBank/DDBJ databases">
        <title>Draft genome sequence of Rhodococcus pyridinivorans strain KG-16, a hydrocarbon-degrading bacterium.</title>
        <authorList>
            <person name="Aggarwal R.K."/>
            <person name="Dawar C."/>
        </authorList>
    </citation>
    <scope>NUCLEOTIDE SEQUENCE [LARGE SCALE GENOMIC DNA]</scope>
    <source>
        <strain evidence="4">KG-16</strain>
    </source>
</reference>
<dbReference type="InterPro" id="IPR028087">
    <property type="entry name" value="Tad_N"/>
</dbReference>
<proteinExistence type="predicted"/>
<accession>A0A0V9UF21</accession>
<dbReference type="PATRIC" id="fig|1441730.3.peg.4480"/>
<feature type="domain" description="Putative Flp pilus-assembly TadG-like N-terminal" evidence="2">
    <location>
        <begin position="12"/>
        <end position="59"/>
    </location>
</feature>
<feature type="transmembrane region" description="Helical" evidence="1">
    <location>
        <begin position="12"/>
        <end position="35"/>
    </location>
</feature>
<keyword evidence="1" id="KW-0472">Membrane</keyword>
<organism evidence="3 4">
    <name type="scientific">Rhodococcus pyridinivorans KG-16</name>
    <dbReference type="NCBI Taxonomy" id="1441730"/>
    <lineage>
        <taxon>Bacteria</taxon>
        <taxon>Bacillati</taxon>
        <taxon>Actinomycetota</taxon>
        <taxon>Actinomycetes</taxon>
        <taxon>Mycobacteriales</taxon>
        <taxon>Nocardiaceae</taxon>
        <taxon>Rhodococcus</taxon>
    </lineage>
</organism>
<keyword evidence="1" id="KW-0812">Transmembrane</keyword>
<evidence type="ECO:0000259" key="2">
    <source>
        <dbReference type="Pfam" id="PF13400"/>
    </source>
</evidence>
<dbReference type="Pfam" id="PF13400">
    <property type="entry name" value="Tad"/>
    <property type="match status" value="1"/>
</dbReference>
<gene>
    <name evidence="3" type="ORF">Z045_21400</name>
</gene>
<evidence type="ECO:0000313" key="4">
    <source>
        <dbReference type="Proteomes" id="UP000053060"/>
    </source>
</evidence>
<comment type="caution">
    <text evidence="3">The sequence shown here is derived from an EMBL/GenBank/DDBJ whole genome shotgun (WGS) entry which is preliminary data.</text>
</comment>
<evidence type="ECO:0000313" key="3">
    <source>
        <dbReference type="EMBL" id="KSZ56633.1"/>
    </source>
</evidence>
<dbReference type="RefSeq" id="WP_060653812.1">
    <property type="nucleotide sequence ID" value="NZ_AZXY01000013.1"/>
</dbReference>
<dbReference type="NCBIfam" id="TIGR03816">
    <property type="entry name" value="tadE_like_DECH"/>
    <property type="match status" value="1"/>
</dbReference>
<dbReference type="AlphaFoldDB" id="A0A0V9UF21"/>
<reference evidence="3 4" key="2">
    <citation type="journal article" date="2016" name="Genome Announc.">
        <title>Draft Genome Sequence of a Versatile Hydrocarbon-Degrading Bacterium, Rhodococcus pyridinivorans Strain KG-16, Collected from Oil Fields in India.</title>
        <authorList>
            <person name="Aggarwal R.K."/>
            <person name="Dawar C."/>
            <person name="Phanindranath R."/>
            <person name="Mutnuri L."/>
            <person name="Dayal A.M."/>
        </authorList>
    </citation>
    <scope>NUCLEOTIDE SEQUENCE [LARGE SCALE GENOMIC DNA]</scope>
    <source>
        <strain evidence="3 4">KG-16</strain>
    </source>
</reference>